<evidence type="ECO:0000313" key="2">
    <source>
        <dbReference type="Proteomes" id="UP000595823"/>
    </source>
</evidence>
<dbReference type="KEGG" id="scia:HUG15_04985"/>
<proteinExistence type="predicted"/>
<evidence type="ECO:0000313" key="1">
    <source>
        <dbReference type="EMBL" id="QQK75018.1"/>
    </source>
</evidence>
<dbReference type="EMBL" id="CP054705">
    <property type="protein sequence ID" value="QQK75018.1"/>
    <property type="molecule type" value="Genomic_DNA"/>
</dbReference>
<gene>
    <name evidence="1" type="ORF">HUG15_04985</name>
</gene>
<accession>A0A7T7CAM8</accession>
<organism evidence="1 2">
    <name type="scientific">Salicibibacter cibarius</name>
    <dbReference type="NCBI Taxonomy" id="2743000"/>
    <lineage>
        <taxon>Bacteria</taxon>
        <taxon>Bacillati</taxon>
        <taxon>Bacillota</taxon>
        <taxon>Bacilli</taxon>
        <taxon>Bacillales</taxon>
        <taxon>Bacillaceae</taxon>
        <taxon>Salicibibacter</taxon>
    </lineage>
</organism>
<protein>
    <submittedName>
        <fullName evidence="1">Uncharacterized protein</fullName>
    </submittedName>
</protein>
<sequence>MNTSEKLDEFAAKINTSLEHIVDFTRCYHVVLKPEGYYELMFSDEQFTLSEKNFIKLLDGDWESRKGIYDGAAKVEGKLGHALKLRQIVKTYNE</sequence>
<dbReference type="RefSeq" id="WP_200127546.1">
    <property type="nucleotide sequence ID" value="NZ_CP054705.1"/>
</dbReference>
<name>A0A7T7CAM8_9BACI</name>
<reference evidence="1 2" key="1">
    <citation type="submission" date="2020-06" db="EMBL/GenBank/DDBJ databases">
        <title>Genomic analysis of Salicibibacter sp. NKC5-3.</title>
        <authorList>
            <person name="Oh Y.J."/>
        </authorList>
    </citation>
    <scope>NUCLEOTIDE SEQUENCE [LARGE SCALE GENOMIC DNA]</scope>
    <source>
        <strain evidence="1 2">NKC5-3</strain>
    </source>
</reference>
<keyword evidence="2" id="KW-1185">Reference proteome</keyword>
<dbReference type="AlphaFoldDB" id="A0A7T7CAM8"/>
<dbReference type="Gene3D" id="3.30.1050.10">
    <property type="entry name" value="SCP2 sterol-binding domain"/>
    <property type="match status" value="1"/>
</dbReference>
<dbReference type="SUPFAM" id="SSF55718">
    <property type="entry name" value="SCP-like"/>
    <property type="match status" value="1"/>
</dbReference>
<dbReference type="InterPro" id="IPR036527">
    <property type="entry name" value="SCP2_sterol-bd_dom_sf"/>
</dbReference>
<dbReference type="Proteomes" id="UP000595823">
    <property type="component" value="Chromosome"/>
</dbReference>